<evidence type="ECO:0000256" key="7">
    <source>
        <dbReference type="SAM" id="SignalP"/>
    </source>
</evidence>
<keyword evidence="9" id="KW-1185">Reference proteome</keyword>
<accession>A0A917CFJ7</accession>
<keyword evidence="5" id="KW-0998">Cell outer membrane</keyword>
<dbReference type="RefSeq" id="WP_188364165.1">
    <property type="nucleotide sequence ID" value="NZ_BAABJF010000032.1"/>
</dbReference>
<evidence type="ECO:0000313" key="8">
    <source>
        <dbReference type="EMBL" id="GGF87511.1"/>
    </source>
</evidence>
<feature type="signal peptide" evidence="7">
    <location>
        <begin position="1"/>
        <end position="28"/>
    </location>
</feature>
<protein>
    <recommendedName>
        <fullName evidence="10">Lipoprotein</fullName>
    </recommendedName>
</protein>
<reference evidence="8" key="2">
    <citation type="submission" date="2020-09" db="EMBL/GenBank/DDBJ databases">
        <authorList>
            <person name="Sun Q."/>
            <person name="Zhou Y."/>
        </authorList>
    </citation>
    <scope>NUCLEOTIDE SEQUENCE</scope>
    <source>
        <strain evidence="8">CGMCC 1.12181</strain>
    </source>
</reference>
<evidence type="ECO:0000313" key="9">
    <source>
        <dbReference type="Proteomes" id="UP000605253"/>
    </source>
</evidence>
<comment type="subcellular location">
    <subcellularLocation>
        <location evidence="1">Cell outer membrane</location>
        <topology evidence="1">Lipid-anchor</topology>
    </subcellularLocation>
</comment>
<keyword evidence="2 7" id="KW-0732">Signal</keyword>
<dbReference type="EMBL" id="BMEO01000002">
    <property type="protein sequence ID" value="GGF87511.1"/>
    <property type="molecule type" value="Genomic_DNA"/>
</dbReference>
<dbReference type="InterPro" id="IPR032831">
    <property type="entry name" value="LptM_cons"/>
</dbReference>
<organism evidence="8 9">
    <name type="scientific">Marinicella pacifica</name>
    <dbReference type="NCBI Taxonomy" id="1171543"/>
    <lineage>
        <taxon>Bacteria</taxon>
        <taxon>Pseudomonadati</taxon>
        <taxon>Pseudomonadota</taxon>
        <taxon>Gammaproteobacteria</taxon>
        <taxon>Lysobacterales</taxon>
        <taxon>Marinicellaceae</taxon>
        <taxon>Marinicella</taxon>
    </lineage>
</organism>
<dbReference type="Proteomes" id="UP000605253">
    <property type="component" value="Unassembled WGS sequence"/>
</dbReference>
<dbReference type="PROSITE" id="PS51257">
    <property type="entry name" value="PROKAR_LIPOPROTEIN"/>
    <property type="match status" value="1"/>
</dbReference>
<keyword evidence="3" id="KW-0472">Membrane</keyword>
<dbReference type="Pfam" id="PF13627">
    <property type="entry name" value="LptM_cons"/>
    <property type="match status" value="1"/>
</dbReference>
<gene>
    <name evidence="8" type="ORF">GCM10011365_05690</name>
</gene>
<evidence type="ECO:0000256" key="6">
    <source>
        <dbReference type="ARBA" id="ARBA00023288"/>
    </source>
</evidence>
<feature type="chain" id="PRO_5037732243" description="Lipoprotein" evidence="7">
    <location>
        <begin position="29"/>
        <end position="62"/>
    </location>
</feature>
<name>A0A917CFJ7_9GAMM</name>
<dbReference type="NCBIfam" id="NF047847">
    <property type="entry name" value="SS_mature_LptM"/>
    <property type="match status" value="1"/>
</dbReference>
<keyword evidence="6" id="KW-0449">Lipoprotein</keyword>
<dbReference type="GO" id="GO:0009279">
    <property type="term" value="C:cell outer membrane"/>
    <property type="evidence" value="ECO:0007669"/>
    <property type="project" value="UniProtKB-SubCell"/>
</dbReference>
<proteinExistence type="predicted"/>
<evidence type="ECO:0000256" key="1">
    <source>
        <dbReference type="ARBA" id="ARBA00004459"/>
    </source>
</evidence>
<dbReference type="AlphaFoldDB" id="A0A917CFJ7"/>
<reference evidence="8" key="1">
    <citation type="journal article" date="2014" name="Int. J. Syst. Evol. Microbiol.">
        <title>Complete genome sequence of Corynebacterium casei LMG S-19264T (=DSM 44701T), isolated from a smear-ripened cheese.</title>
        <authorList>
            <consortium name="US DOE Joint Genome Institute (JGI-PGF)"/>
            <person name="Walter F."/>
            <person name="Albersmeier A."/>
            <person name="Kalinowski J."/>
            <person name="Ruckert C."/>
        </authorList>
    </citation>
    <scope>NUCLEOTIDE SEQUENCE</scope>
    <source>
        <strain evidence="8">CGMCC 1.12181</strain>
    </source>
</reference>
<keyword evidence="4" id="KW-0564">Palmitate</keyword>
<evidence type="ECO:0000256" key="4">
    <source>
        <dbReference type="ARBA" id="ARBA00023139"/>
    </source>
</evidence>
<comment type="caution">
    <text evidence="8">The sequence shown here is derived from an EMBL/GenBank/DDBJ whole genome shotgun (WGS) entry which is preliminary data.</text>
</comment>
<evidence type="ECO:0008006" key="10">
    <source>
        <dbReference type="Google" id="ProtNLM"/>
    </source>
</evidence>
<sequence length="62" mass="6964">MKFKLKYTRLIASIHFGFLLLLVASLTACGNKGDLYQPQDVAVDKIHQDPESENNAQSQLPF</sequence>
<evidence type="ECO:0000256" key="2">
    <source>
        <dbReference type="ARBA" id="ARBA00022729"/>
    </source>
</evidence>
<evidence type="ECO:0000256" key="3">
    <source>
        <dbReference type="ARBA" id="ARBA00023136"/>
    </source>
</evidence>
<evidence type="ECO:0000256" key="5">
    <source>
        <dbReference type="ARBA" id="ARBA00023237"/>
    </source>
</evidence>